<dbReference type="Proteomes" id="UP000631114">
    <property type="component" value="Unassembled WGS sequence"/>
</dbReference>
<keyword evidence="4" id="KW-0611">Plant defense</keyword>
<evidence type="ECO:0000259" key="7">
    <source>
        <dbReference type="Pfam" id="PF18117"/>
    </source>
</evidence>
<accession>A0A835LW61</accession>
<evidence type="ECO:0000313" key="8">
    <source>
        <dbReference type="EMBL" id="KAF9609775.1"/>
    </source>
</evidence>
<keyword evidence="9" id="KW-1185">Reference proteome</keyword>
<dbReference type="GO" id="GO:0006629">
    <property type="term" value="P:lipid metabolic process"/>
    <property type="evidence" value="ECO:0007669"/>
    <property type="project" value="InterPro"/>
</dbReference>
<dbReference type="Pfam" id="PF18117">
    <property type="entry name" value="EDS1_EP"/>
    <property type="match status" value="1"/>
</dbReference>
<evidence type="ECO:0008006" key="10">
    <source>
        <dbReference type="Google" id="ProtNLM"/>
    </source>
</evidence>
<dbReference type="Pfam" id="PF01764">
    <property type="entry name" value="Lipase_3"/>
    <property type="match status" value="1"/>
</dbReference>
<gene>
    <name evidence="8" type="ORF">IFM89_018223</name>
</gene>
<dbReference type="GO" id="GO:0006952">
    <property type="term" value="P:defense response"/>
    <property type="evidence" value="ECO:0007669"/>
    <property type="project" value="UniProtKB-KW"/>
</dbReference>
<evidence type="ECO:0000256" key="3">
    <source>
        <dbReference type="ARBA" id="ARBA00022490"/>
    </source>
</evidence>
<keyword evidence="3" id="KW-0963">Cytoplasm</keyword>
<dbReference type="InterPro" id="IPR041266">
    <property type="entry name" value="EDS1_EP"/>
</dbReference>
<dbReference type="GO" id="GO:0005737">
    <property type="term" value="C:cytoplasm"/>
    <property type="evidence" value="ECO:0007669"/>
    <property type="project" value="UniProtKB-SubCell"/>
</dbReference>
<keyword evidence="5" id="KW-0539">Nucleus</keyword>
<dbReference type="PANTHER" id="PTHR47413:SF2">
    <property type="entry name" value="LIPASE-LIKE PAD4"/>
    <property type="match status" value="1"/>
</dbReference>
<dbReference type="GO" id="GO:0005634">
    <property type="term" value="C:nucleus"/>
    <property type="evidence" value="ECO:0007669"/>
    <property type="project" value="UniProtKB-SubCell"/>
</dbReference>
<name>A0A835LW61_9MAGN</name>
<dbReference type="EMBL" id="JADFTS010000004">
    <property type="protein sequence ID" value="KAF9609775.1"/>
    <property type="molecule type" value="Genomic_DNA"/>
</dbReference>
<dbReference type="AlphaFoldDB" id="A0A835LW61"/>
<sequence length="627" mass="71005">METEASKFETSEISADFLASTPLLLESWKLCNLTYSNPTVPGSFVIDQVGEVGYVGFSAVQNVTELNLIGNQLVQIDSGVFLNLKGDDEVPPMVHAGFLHLFISVYSNSPEFQNKMLGLMEKCKALLFTGHGIGGAIATLAALWLKSHSSNHSVICFTFGSPLLGNESLAKAILREKWGGNFFNVVSKHDIVPRLLFSEFSPLTFVTGQLNGLLQLWVLAMTSQQLGHLASQLSDNIEMHAFHQRLSGHLAATATAQDNTMRSPYSPFGNYVFCSNEGAICLDNISAVVKMLHLLFIDSTVNSSITDHLSYGEVVTRVSHQFLKRRGFTQGVNMSDSSSDMGIASALGALGLPNLPQVQDLFTQQAWECLKKARQTGFTPNRNSVDLSRKLGKITPNRAQIEWYKASCDDSDDQMGYYDSFKLIRPSKKDSHVNMNRHKLGSFWNNVIRMVENNELPHDFHKRPKWVNASQFYKLLVEPLDIADYYRSGMHRTKGHYLKHGRERRYEIFDKWWRDRKVTDEYKKRTKYAGLTQDSCFWARVEEASEWVKNVMTLNDPQKLAQLWENINQFEQYAMRLVERKEVSKDVVAKNSSYSLWVDELKELKSQFMQSPPRSMFPGHFGGTLLN</sequence>
<evidence type="ECO:0000256" key="1">
    <source>
        <dbReference type="ARBA" id="ARBA00004123"/>
    </source>
</evidence>
<feature type="domain" description="Fungal lipase-type" evidence="6">
    <location>
        <begin position="92"/>
        <end position="197"/>
    </location>
</feature>
<dbReference type="OrthoDB" id="438440at2759"/>
<feature type="domain" description="EDS1 EP" evidence="7">
    <location>
        <begin position="399"/>
        <end position="611"/>
    </location>
</feature>
<dbReference type="PANTHER" id="PTHR47413">
    <property type="entry name" value="LIPASE-LIKE PAD4"/>
    <property type="match status" value="1"/>
</dbReference>
<dbReference type="InterPro" id="IPR029058">
    <property type="entry name" value="AB_hydrolase_fold"/>
</dbReference>
<evidence type="ECO:0000256" key="4">
    <source>
        <dbReference type="ARBA" id="ARBA00022821"/>
    </source>
</evidence>
<dbReference type="InterPro" id="IPR002921">
    <property type="entry name" value="Fungal_lipase-type"/>
</dbReference>
<dbReference type="Gene3D" id="3.40.50.1820">
    <property type="entry name" value="alpha/beta hydrolase"/>
    <property type="match status" value="1"/>
</dbReference>
<protein>
    <recommendedName>
        <fullName evidence="10">Lipase-like PAD4</fullName>
    </recommendedName>
</protein>
<dbReference type="CDD" id="cd00519">
    <property type="entry name" value="Lipase_3"/>
    <property type="match status" value="1"/>
</dbReference>
<reference evidence="8 9" key="1">
    <citation type="submission" date="2020-10" db="EMBL/GenBank/DDBJ databases">
        <title>The Coptis chinensis genome and diversification of protoberbering-type alkaloids.</title>
        <authorList>
            <person name="Wang B."/>
            <person name="Shu S."/>
            <person name="Song C."/>
            <person name="Liu Y."/>
        </authorList>
    </citation>
    <scope>NUCLEOTIDE SEQUENCE [LARGE SCALE GENOMIC DNA]</scope>
    <source>
        <strain evidence="8">HL-2020</strain>
        <tissue evidence="8">Leaf</tissue>
    </source>
</reference>
<evidence type="ECO:0000313" key="9">
    <source>
        <dbReference type="Proteomes" id="UP000631114"/>
    </source>
</evidence>
<organism evidence="8 9">
    <name type="scientific">Coptis chinensis</name>
    <dbReference type="NCBI Taxonomy" id="261450"/>
    <lineage>
        <taxon>Eukaryota</taxon>
        <taxon>Viridiplantae</taxon>
        <taxon>Streptophyta</taxon>
        <taxon>Embryophyta</taxon>
        <taxon>Tracheophyta</taxon>
        <taxon>Spermatophyta</taxon>
        <taxon>Magnoliopsida</taxon>
        <taxon>Ranunculales</taxon>
        <taxon>Ranunculaceae</taxon>
        <taxon>Coptidoideae</taxon>
        <taxon>Coptis</taxon>
    </lineage>
</organism>
<proteinExistence type="predicted"/>
<dbReference type="SUPFAM" id="SSF53474">
    <property type="entry name" value="alpha/beta-Hydrolases"/>
    <property type="match status" value="1"/>
</dbReference>
<comment type="subcellular location">
    <subcellularLocation>
        <location evidence="2">Cytoplasm</location>
    </subcellularLocation>
    <subcellularLocation>
        <location evidence="1">Nucleus</location>
    </subcellularLocation>
</comment>
<evidence type="ECO:0000256" key="2">
    <source>
        <dbReference type="ARBA" id="ARBA00004496"/>
    </source>
</evidence>
<evidence type="ECO:0000259" key="6">
    <source>
        <dbReference type="Pfam" id="PF01764"/>
    </source>
</evidence>
<evidence type="ECO:0000256" key="5">
    <source>
        <dbReference type="ARBA" id="ARBA00023242"/>
    </source>
</evidence>
<comment type="caution">
    <text evidence="8">The sequence shown here is derived from an EMBL/GenBank/DDBJ whole genome shotgun (WGS) entry which is preliminary data.</text>
</comment>